<evidence type="ECO:0000256" key="10">
    <source>
        <dbReference type="SAM" id="Phobius"/>
    </source>
</evidence>
<evidence type="ECO:0000256" key="3">
    <source>
        <dbReference type="ARBA" id="ARBA00022448"/>
    </source>
</evidence>
<keyword evidence="6 10" id="KW-1133">Transmembrane helix</keyword>
<feature type="transmembrane region" description="Helical" evidence="10">
    <location>
        <begin position="402"/>
        <end position="420"/>
    </location>
</feature>
<evidence type="ECO:0000256" key="9">
    <source>
        <dbReference type="SAM" id="MobiDB-lite"/>
    </source>
</evidence>
<feature type="transmembrane region" description="Helical" evidence="10">
    <location>
        <begin position="275"/>
        <end position="296"/>
    </location>
</feature>
<sequence length="949" mass="105028">MQPSSRMWPDQGNGAVMHHVAHPHDEEKVSTPHPINDTRLPTSAHHPERQDGLQRGRWHEMWKAFERQLATFSLEARGIQRVEPDERQDLRLLGYSQVAIMWFSVNLAANNITLGMLGPAVFALGFTDACLLGVFGAMLGCLVVAYVATFGPKSGNRTMIFSRYVTGWWPSKIVVLLNMVVLLGYGMIDCVVAGQILSAVSGNSMSVVVGIIIVAAIAWAITTFGYRIFHYYERWAWLPQLIVLCILAGVAGPQFNVSSESHGDEDPNTIIGNRISFFGLTLAAAITYGGGAADYFVYYPEHASSLSIFSMTMLGLMCSFTFAFILGIGLASGMLENSEWEAAYGVSQGALIVEGYKPLGAFGSFCGVVVALGLVANLIVPTYSSGIDAQILGHYAGAIPRVVWNTVGVVIYTVCALAGRAHLAEIFTNFLALMGYWVSVWVAITLEEHLIFRRKTGFNWEVWNQSKKLPLGIAAFTAFVVGWIGAIMCMAQVWYIGPIAKQVGTYGADHLGSRLPNRVSSTTGILSPLARPFVAPESVADFLQKQELDSPATFPCEPAPDYNPEKMIQFENIVNAVLNYNSDDDSECSTRIYSTPPPDKGPPLIPGLATPAQIGPNKPPTPTESHRVSPLGHRSGYELAVRPAGLVELKEENLLLQRQLLDLEKKIKELKEADPDFESRLGLLVYQNEANRHQKALMGRTLAQKSIEIKTQELEIDDLTQKLADSEAKLKELQGILGEQNYLRSTLEKMTHERDEAVRAHANAGDHQTRAQNLADTLAKREKKTTELGEKLMEEHLRVIELEDQVEHLKELSNKTELEDLKAKLREKASTCDRQRNQLKVAEAHCQQSQERLLRITKNGELLQGAAHLVRPNANAKLPKTVVACSECYAQNLECDNNAKCRSCDERNVSCARWRCSLKHKLGDCPLTPCKLPHDSQGWLVLQMERPQW</sequence>
<comment type="caution">
    <text evidence="11">The sequence shown here is derived from an EMBL/GenBank/DDBJ whole genome shotgun (WGS) entry which is preliminary data.</text>
</comment>
<evidence type="ECO:0000313" key="12">
    <source>
        <dbReference type="Proteomes" id="UP000249619"/>
    </source>
</evidence>
<dbReference type="InterPro" id="IPR001248">
    <property type="entry name" value="Pur-cyt_permease"/>
</dbReference>
<dbReference type="AlphaFoldDB" id="A0A364NAF5"/>
<comment type="similarity">
    <text evidence="2">Belongs to the purine-cytosine permease (2.A.39) family.</text>
</comment>
<keyword evidence="7 10" id="KW-0472">Membrane</keyword>
<comment type="subcellular location">
    <subcellularLocation>
        <location evidence="1">Membrane</location>
        <topology evidence="1">Multi-pass membrane protein</topology>
    </subcellularLocation>
</comment>
<feature type="transmembrane region" description="Helical" evidence="10">
    <location>
        <begin position="169"/>
        <end position="188"/>
    </location>
</feature>
<feature type="transmembrane region" description="Helical" evidence="10">
    <location>
        <begin position="426"/>
        <end position="446"/>
    </location>
</feature>
<dbReference type="GO" id="GO:0005886">
    <property type="term" value="C:plasma membrane"/>
    <property type="evidence" value="ECO:0007669"/>
    <property type="project" value="TreeGrafter"/>
</dbReference>
<name>A0A364NAF5_STELY</name>
<evidence type="ECO:0000256" key="8">
    <source>
        <dbReference type="SAM" id="Coils"/>
    </source>
</evidence>
<feature type="transmembrane region" description="Helical" evidence="10">
    <location>
        <begin position="359"/>
        <end position="381"/>
    </location>
</feature>
<dbReference type="PANTHER" id="PTHR31806">
    <property type="entry name" value="PURINE-CYTOSINE PERMEASE FCY2-RELATED"/>
    <property type="match status" value="1"/>
</dbReference>
<evidence type="ECO:0000256" key="2">
    <source>
        <dbReference type="ARBA" id="ARBA00008974"/>
    </source>
</evidence>
<keyword evidence="12" id="KW-1185">Reference proteome</keyword>
<feature type="transmembrane region" description="Helical" evidence="10">
    <location>
        <begin position="236"/>
        <end position="255"/>
    </location>
</feature>
<keyword evidence="5 10" id="KW-0812">Transmembrane</keyword>
<feature type="coiled-coil region" evidence="8">
    <location>
        <begin position="646"/>
        <end position="673"/>
    </location>
</feature>
<dbReference type="Pfam" id="PF02133">
    <property type="entry name" value="Transp_cyt_pur"/>
    <property type="match status" value="1"/>
</dbReference>
<evidence type="ECO:0000256" key="1">
    <source>
        <dbReference type="ARBA" id="ARBA00004141"/>
    </source>
</evidence>
<dbReference type="InterPro" id="IPR026030">
    <property type="entry name" value="Pur-cyt_permease_Fcy2/21/22"/>
</dbReference>
<feature type="transmembrane region" description="Helical" evidence="10">
    <location>
        <begin position="308"/>
        <end position="331"/>
    </location>
</feature>
<dbReference type="STRING" id="183478.A0A364NAF5"/>
<accession>A0A364NAF5</accession>
<feature type="coiled-coil region" evidence="8">
    <location>
        <begin position="702"/>
        <end position="736"/>
    </location>
</feature>
<dbReference type="GO" id="GO:0000329">
    <property type="term" value="C:fungal-type vacuole membrane"/>
    <property type="evidence" value="ECO:0007669"/>
    <property type="project" value="TreeGrafter"/>
</dbReference>
<evidence type="ECO:0000256" key="4">
    <source>
        <dbReference type="ARBA" id="ARBA00022553"/>
    </source>
</evidence>
<protein>
    <submittedName>
        <fullName evidence="11">Purine-cytosine permease-like protein</fullName>
    </submittedName>
</protein>
<evidence type="ECO:0000256" key="7">
    <source>
        <dbReference type="ARBA" id="ARBA00023136"/>
    </source>
</evidence>
<evidence type="ECO:0000256" key="5">
    <source>
        <dbReference type="ARBA" id="ARBA00022692"/>
    </source>
</evidence>
<dbReference type="GO" id="GO:0015851">
    <property type="term" value="P:nucleobase transport"/>
    <property type="evidence" value="ECO:0007669"/>
    <property type="project" value="UniProtKB-ARBA"/>
</dbReference>
<organism evidence="11 12">
    <name type="scientific">Stemphylium lycopersici</name>
    <name type="common">Tomato gray leaf spot disease fungus</name>
    <name type="synonym">Thyrospora lycopersici</name>
    <dbReference type="NCBI Taxonomy" id="183478"/>
    <lineage>
        <taxon>Eukaryota</taxon>
        <taxon>Fungi</taxon>
        <taxon>Dikarya</taxon>
        <taxon>Ascomycota</taxon>
        <taxon>Pezizomycotina</taxon>
        <taxon>Dothideomycetes</taxon>
        <taxon>Pleosporomycetidae</taxon>
        <taxon>Pleosporales</taxon>
        <taxon>Pleosporineae</taxon>
        <taxon>Pleosporaceae</taxon>
        <taxon>Stemphylium</taxon>
    </lineage>
</organism>
<dbReference type="EMBL" id="QGDH01000027">
    <property type="protein sequence ID" value="RAR14011.1"/>
    <property type="molecule type" value="Genomic_DNA"/>
</dbReference>
<keyword evidence="4" id="KW-0597">Phosphoprotein</keyword>
<dbReference type="Gene3D" id="1.10.4160.10">
    <property type="entry name" value="Hydantoin permease"/>
    <property type="match status" value="1"/>
</dbReference>
<dbReference type="GO" id="GO:0022857">
    <property type="term" value="F:transmembrane transporter activity"/>
    <property type="evidence" value="ECO:0007669"/>
    <property type="project" value="InterPro"/>
</dbReference>
<dbReference type="FunFam" id="1.10.4160.10:FF:000002">
    <property type="entry name" value="Purine-cytosine permease fcyB"/>
    <property type="match status" value="1"/>
</dbReference>
<evidence type="ECO:0000256" key="6">
    <source>
        <dbReference type="ARBA" id="ARBA00022989"/>
    </source>
</evidence>
<keyword evidence="8" id="KW-0175">Coiled coil</keyword>
<dbReference type="PANTHER" id="PTHR31806:SF8">
    <property type="entry name" value="TRANSPORTER, PUTATIVE (AFU_ORTHOLOGUE AFUA_2G03000)-RELATED"/>
    <property type="match status" value="1"/>
</dbReference>
<keyword evidence="3" id="KW-0813">Transport</keyword>
<feature type="coiled-coil region" evidence="8">
    <location>
        <begin position="792"/>
        <end position="852"/>
    </location>
</feature>
<proteinExistence type="inferred from homology"/>
<gene>
    <name evidence="11" type="ORF">DDE83_002580</name>
</gene>
<dbReference type="OrthoDB" id="5428495at2759"/>
<reference evidence="12" key="1">
    <citation type="submission" date="2018-05" db="EMBL/GenBank/DDBJ databases">
        <title>Draft genome sequence of Stemphylium lycopersici strain CIDEFI 213.</title>
        <authorList>
            <person name="Medina R."/>
            <person name="Franco M.E.E."/>
            <person name="Lucentini C.G."/>
            <person name="Saparrat M.C.N."/>
            <person name="Balatti P.A."/>
        </authorList>
    </citation>
    <scope>NUCLEOTIDE SEQUENCE [LARGE SCALE GENOMIC DNA]</scope>
    <source>
        <strain evidence="12">CIDEFI 213</strain>
    </source>
</reference>
<feature type="transmembrane region" description="Helical" evidence="10">
    <location>
        <begin position="208"/>
        <end position="229"/>
    </location>
</feature>
<feature type="transmembrane region" description="Helical" evidence="10">
    <location>
        <begin position="473"/>
        <end position="495"/>
    </location>
</feature>
<dbReference type="Proteomes" id="UP000249619">
    <property type="component" value="Unassembled WGS sequence"/>
</dbReference>
<feature type="transmembrane region" description="Helical" evidence="10">
    <location>
        <begin position="121"/>
        <end position="148"/>
    </location>
</feature>
<feature type="region of interest" description="Disordered" evidence="9">
    <location>
        <begin position="24"/>
        <end position="52"/>
    </location>
</feature>
<evidence type="ECO:0000313" key="11">
    <source>
        <dbReference type="EMBL" id="RAR14011.1"/>
    </source>
</evidence>